<evidence type="ECO:0000256" key="2">
    <source>
        <dbReference type="ARBA" id="ARBA00023125"/>
    </source>
</evidence>
<keyword evidence="2" id="KW-0238">DNA-binding</keyword>
<dbReference type="CDD" id="cd06170">
    <property type="entry name" value="LuxR_C_like"/>
    <property type="match status" value="1"/>
</dbReference>
<dbReference type="InterPro" id="IPR011006">
    <property type="entry name" value="CheY-like_superfamily"/>
</dbReference>
<feature type="domain" description="Response regulatory" evidence="4">
    <location>
        <begin position="3"/>
        <end position="119"/>
    </location>
</feature>
<comment type="caution">
    <text evidence="5">The sequence shown here is derived from an EMBL/GenBank/DDBJ whole genome shotgun (WGS) entry which is preliminary data.</text>
</comment>
<dbReference type="InterPro" id="IPR001789">
    <property type="entry name" value="Sig_transdc_resp-reg_receiver"/>
</dbReference>
<dbReference type="Pfam" id="PF00196">
    <property type="entry name" value="GerE"/>
    <property type="match status" value="1"/>
</dbReference>
<evidence type="ECO:0000259" key="4">
    <source>
        <dbReference type="PROSITE" id="PS50110"/>
    </source>
</evidence>
<dbReference type="PROSITE" id="PS50043">
    <property type="entry name" value="HTH_LUXR_2"/>
    <property type="match status" value="1"/>
</dbReference>
<keyword evidence="1" id="KW-0597">Phosphoprotein</keyword>
<dbReference type="GO" id="GO:0000160">
    <property type="term" value="P:phosphorelay signal transduction system"/>
    <property type="evidence" value="ECO:0007669"/>
    <property type="project" value="InterPro"/>
</dbReference>
<dbReference type="PANTHER" id="PTHR43214">
    <property type="entry name" value="TWO-COMPONENT RESPONSE REGULATOR"/>
    <property type="match status" value="1"/>
</dbReference>
<evidence type="ECO:0000313" key="5">
    <source>
        <dbReference type="EMBL" id="OIR16307.1"/>
    </source>
</evidence>
<protein>
    <submittedName>
        <fullName evidence="5">Response regulator UvrY</fullName>
    </submittedName>
</protein>
<sequence>MIRVLIVDDHTIFRSGLKRLFSDENDISVVDEASNSTDALDKIRKHELDLVLMDVSMAGRSGLEALESLRIEFPQLPVLILSMYSEEQYAVVAMKAGANGYLSKDAEPAELIGAIRKIAAGGRYLTNRGTELMLMQFSGKDDRPTHQKLSTREFEIMRMIANGISLTEIGERLNISVKTVSTYRTRILEKIGVKSNAELAKFALRNEIV</sequence>
<name>A0A1J5T860_9ZZZZ</name>
<feature type="domain" description="HTH luxR-type" evidence="3">
    <location>
        <begin position="142"/>
        <end position="207"/>
    </location>
</feature>
<accession>A0A1J5T860</accession>
<dbReference type="EMBL" id="MLJW01000007">
    <property type="protein sequence ID" value="OIR16307.1"/>
    <property type="molecule type" value="Genomic_DNA"/>
</dbReference>
<dbReference type="GO" id="GO:0006355">
    <property type="term" value="P:regulation of DNA-templated transcription"/>
    <property type="evidence" value="ECO:0007669"/>
    <property type="project" value="InterPro"/>
</dbReference>
<dbReference type="GO" id="GO:0003677">
    <property type="term" value="F:DNA binding"/>
    <property type="evidence" value="ECO:0007669"/>
    <property type="project" value="UniProtKB-KW"/>
</dbReference>
<evidence type="ECO:0000259" key="3">
    <source>
        <dbReference type="PROSITE" id="PS50043"/>
    </source>
</evidence>
<proteinExistence type="predicted"/>
<evidence type="ECO:0000256" key="1">
    <source>
        <dbReference type="ARBA" id="ARBA00022553"/>
    </source>
</evidence>
<dbReference type="InterPro" id="IPR016032">
    <property type="entry name" value="Sig_transdc_resp-reg_C-effctor"/>
</dbReference>
<organism evidence="5">
    <name type="scientific">mine drainage metagenome</name>
    <dbReference type="NCBI Taxonomy" id="410659"/>
    <lineage>
        <taxon>unclassified sequences</taxon>
        <taxon>metagenomes</taxon>
        <taxon>ecological metagenomes</taxon>
    </lineage>
</organism>
<dbReference type="InterPro" id="IPR039420">
    <property type="entry name" value="WalR-like"/>
</dbReference>
<dbReference type="SUPFAM" id="SSF52172">
    <property type="entry name" value="CheY-like"/>
    <property type="match status" value="1"/>
</dbReference>
<gene>
    <name evidence="5" type="primary">uvrY_1</name>
    <name evidence="5" type="ORF">GALL_30280</name>
</gene>
<dbReference type="PRINTS" id="PR00038">
    <property type="entry name" value="HTHLUXR"/>
</dbReference>
<dbReference type="Gene3D" id="3.40.50.2300">
    <property type="match status" value="1"/>
</dbReference>
<dbReference type="InterPro" id="IPR000792">
    <property type="entry name" value="Tscrpt_reg_LuxR_C"/>
</dbReference>
<dbReference type="Pfam" id="PF00072">
    <property type="entry name" value="Response_reg"/>
    <property type="match status" value="1"/>
</dbReference>
<dbReference type="AlphaFoldDB" id="A0A1J5T860"/>
<dbReference type="PANTHER" id="PTHR43214:SF43">
    <property type="entry name" value="TWO-COMPONENT RESPONSE REGULATOR"/>
    <property type="match status" value="1"/>
</dbReference>
<dbReference type="SMART" id="SM00421">
    <property type="entry name" value="HTH_LUXR"/>
    <property type="match status" value="1"/>
</dbReference>
<dbReference type="CDD" id="cd17535">
    <property type="entry name" value="REC_NarL-like"/>
    <property type="match status" value="1"/>
</dbReference>
<dbReference type="PROSITE" id="PS50110">
    <property type="entry name" value="RESPONSE_REGULATORY"/>
    <property type="match status" value="1"/>
</dbReference>
<reference evidence="5" key="1">
    <citation type="submission" date="2016-10" db="EMBL/GenBank/DDBJ databases">
        <title>Sequence of Gallionella enrichment culture.</title>
        <authorList>
            <person name="Poehlein A."/>
            <person name="Muehling M."/>
            <person name="Daniel R."/>
        </authorList>
    </citation>
    <scope>NUCLEOTIDE SEQUENCE</scope>
</reference>
<dbReference type="SMART" id="SM00448">
    <property type="entry name" value="REC"/>
    <property type="match status" value="1"/>
</dbReference>
<dbReference type="SUPFAM" id="SSF46894">
    <property type="entry name" value="C-terminal effector domain of the bipartite response regulators"/>
    <property type="match status" value="1"/>
</dbReference>
<dbReference type="InterPro" id="IPR058245">
    <property type="entry name" value="NreC/VraR/RcsB-like_REC"/>
</dbReference>